<reference evidence="13" key="2">
    <citation type="submission" date="2021-10" db="EMBL/GenBank/DDBJ databases">
        <title>Phylogenomics reveals ancestral predisposition of the termite-cultivated fungus Termitomyces towards a domesticated lifestyle.</title>
        <authorList>
            <person name="Auxier B."/>
            <person name="Grum-Grzhimaylo A."/>
            <person name="Cardenas M.E."/>
            <person name="Lodge J.D."/>
            <person name="Laessoe T."/>
            <person name="Pedersen O."/>
            <person name="Smith M.E."/>
            <person name="Kuyper T.W."/>
            <person name="Franco-Molano E.A."/>
            <person name="Baroni T.J."/>
            <person name="Aanen D.K."/>
        </authorList>
    </citation>
    <scope>NUCLEOTIDE SEQUENCE</scope>
    <source>
        <strain evidence="13">AP01</strain>
        <tissue evidence="13">Mycelium</tissue>
    </source>
</reference>
<evidence type="ECO:0000256" key="8">
    <source>
        <dbReference type="ARBA" id="ARBA00076301"/>
    </source>
</evidence>
<dbReference type="OrthoDB" id="195498at2759"/>
<evidence type="ECO:0000313" key="13">
    <source>
        <dbReference type="EMBL" id="KAG5640938.1"/>
    </source>
</evidence>
<dbReference type="EMBL" id="JABCKV010000441">
    <property type="protein sequence ID" value="KAG5640938.1"/>
    <property type="molecule type" value="Genomic_DNA"/>
</dbReference>
<evidence type="ECO:0000256" key="4">
    <source>
        <dbReference type="ARBA" id="ARBA00023002"/>
    </source>
</evidence>
<keyword evidence="5" id="KW-0676">Redox-active center</keyword>
<dbReference type="Proteomes" id="UP000775547">
    <property type="component" value="Unassembled WGS sequence"/>
</dbReference>
<evidence type="ECO:0000256" key="3">
    <source>
        <dbReference type="ARBA" id="ARBA00022862"/>
    </source>
</evidence>
<comment type="similarity">
    <text evidence="1">Belongs to the peroxiredoxin family. Prx5 subfamily.</text>
</comment>
<dbReference type="CDD" id="cd03013">
    <property type="entry name" value="PRX5_like"/>
    <property type="match status" value="1"/>
</dbReference>
<evidence type="ECO:0000256" key="2">
    <source>
        <dbReference type="ARBA" id="ARBA00022559"/>
    </source>
</evidence>
<evidence type="ECO:0000259" key="12">
    <source>
        <dbReference type="PROSITE" id="PS51352"/>
    </source>
</evidence>
<dbReference type="SUPFAM" id="SSF52833">
    <property type="entry name" value="Thioredoxin-like"/>
    <property type="match status" value="1"/>
</dbReference>
<evidence type="ECO:0000256" key="11">
    <source>
        <dbReference type="SAM" id="MobiDB-lite"/>
    </source>
</evidence>
<evidence type="ECO:0000256" key="1">
    <source>
        <dbReference type="ARBA" id="ARBA00010505"/>
    </source>
</evidence>
<dbReference type="Gene3D" id="3.40.30.10">
    <property type="entry name" value="Glutaredoxin"/>
    <property type="match status" value="1"/>
</dbReference>
<keyword evidence="3" id="KW-0049">Antioxidant</keyword>
<dbReference type="GO" id="GO:0034599">
    <property type="term" value="P:cellular response to oxidative stress"/>
    <property type="evidence" value="ECO:0007669"/>
    <property type="project" value="InterPro"/>
</dbReference>
<gene>
    <name evidence="13" type="ORF">DXG03_006600</name>
</gene>
<evidence type="ECO:0000256" key="7">
    <source>
        <dbReference type="ARBA" id="ARBA00074156"/>
    </source>
</evidence>
<dbReference type="GO" id="GO:0005777">
    <property type="term" value="C:peroxisome"/>
    <property type="evidence" value="ECO:0007669"/>
    <property type="project" value="TreeGrafter"/>
</dbReference>
<sequence>MLQSFWRVVGFPADDPTDSEESFVVEFRTPSPTTRSTGDKDKDKVSSLSPTYRETLSYGQRFTEEEDEGSLVSGSERDGVLADVEEIRKVKFQSADSAGVRDRRAEKVRQIEVLQQAFLQERHIQDWLIEQLRGQVQYEQDGRAQRAEREPLAGNFRAELDRMHAKIKGLENMLEAERRAHHITSVYLKDLQSKLADRRSRKNTDRPELKTQALHTSGPPSVYSEAATIPAGQRVRQEASSRIPTVYGLGSDTDSSDDEEAPWTRRLQKGSEIALQPKSYPAPKYTPVPESIKLSTDEWKGKKVVLFSVPGAFTPTCHAKHLPGYIEKYDEFKAKGVDVIAVLASNDAFVMSGWGRAEGVQDKARIPILTLSDNGAEWSKSLGLSLESPGITRTARYAIVIDDLKVTYFEVEQAPGVTVSGADAVLAKL</sequence>
<proteinExistence type="inferred from homology"/>
<dbReference type="FunFam" id="3.40.30.10:FF:000020">
    <property type="entry name" value="Peroxiredoxin"/>
    <property type="match status" value="1"/>
</dbReference>
<protein>
    <recommendedName>
        <fullName evidence="7">Putative peroxiredoxin</fullName>
    </recommendedName>
    <alternativeName>
        <fullName evidence="8">Thioredoxin reductase</fullName>
    </alternativeName>
    <alternativeName>
        <fullName evidence="9">Thioredoxin-dependent peroxiredoxin</fullName>
    </alternativeName>
</protein>
<feature type="compositionally biased region" description="Basic and acidic residues" evidence="11">
    <location>
        <begin position="195"/>
        <end position="209"/>
    </location>
</feature>
<dbReference type="GO" id="GO:0042744">
    <property type="term" value="P:hydrogen peroxide catabolic process"/>
    <property type="evidence" value="ECO:0007669"/>
    <property type="project" value="TreeGrafter"/>
</dbReference>
<evidence type="ECO:0000256" key="9">
    <source>
        <dbReference type="ARBA" id="ARBA00079296"/>
    </source>
</evidence>
<dbReference type="GO" id="GO:0005739">
    <property type="term" value="C:mitochondrion"/>
    <property type="evidence" value="ECO:0007669"/>
    <property type="project" value="TreeGrafter"/>
</dbReference>
<dbReference type="PANTHER" id="PTHR10430">
    <property type="entry name" value="PEROXIREDOXIN"/>
    <property type="match status" value="1"/>
</dbReference>
<dbReference type="InterPro" id="IPR036249">
    <property type="entry name" value="Thioredoxin-like_sf"/>
</dbReference>
<dbReference type="GO" id="GO:0008379">
    <property type="term" value="F:thioredoxin peroxidase activity"/>
    <property type="evidence" value="ECO:0007669"/>
    <property type="project" value="InterPro"/>
</dbReference>
<comment type="subunit">
    <text evidence="6">Homodimer; disulfide-linked, upon oxidation.</text>
</comment>
<evidence type="ECO:0000256" key="5">
    <source>
        <dbReference type="ARBA" id="ARBA00023284"/>
    </source>
</evidence>
<feature type="domain" description="Thioredoxin" evidence="12">
    <location>
        <begin position="274"/>
        <end position="429"/>
    </location>
</feature>
<evidence type="ECO:0000256" key="10">
    <source>
        <dbReference type="PIRSR" id="PIRSR637944-1"/>
    </source>
</evidence>
<comment type="caution">
    <text evidence="13">The sequence shown here is derived from an EMBL/GenBank/DDBJ whole genome shotgun (WGS) entry which is preliminary data.</text>
</comment>
<evidence type="ECO:0000256" key="6">
    <source>
        <dbReference type="ARBA" id="ARBA00063543"/>
    </source>
</evidence>
<dbReference type="PANTHER" id="PTHR10430:SF16">
    <property type="entry name" value="PEROXIREDOXIN-5, MITOCHONDRIAL"/>
    <property type="match status" value="1"/>
</dbReference>
<keyword evidence="4" id="KW-0560">Oxidoreductase</keyword>
<accession>A0A9P7G2K8</accession>
<dbReference type="GO" id="GO:0045454">
    <property type="term" value="P:cell redox homeostasis"/>
    <property type="evidence" value="ECO:0007669"/>
    <property type="project" value="TreeGrafter"/>
</dbReference>
<feature type="region of interest" description="Disordered" evidence="11">
    <location>
        <begin position="195"/>
        <end position="224"/>
    </location>
</feature>
<feature type="region of interest" description="Disordered" evidence="11">
    <location>
        <begin position="10"/>
        <end position="50"/>
    </location>
</feature>
<keyword evidence="2" id="KW-0575">Peroxidase</keyword>
<dbReference type="InterPro" id="IPR013766">
    <property type="entry name" value="Thioredoxin_domain"/>
</dbReference>
<dbReference type="Pfam" id="PF08534">
    <property type="entry name" value="Redoxin"/>
    <property type="match status" value="1"/>
</dbReference>
<dbReference type="AlphaFoldDB" id="A0A9P7G2K8"/>
<feature type="active site" description="Cysteine sulfenic acid (-SOH) intermediate" evidence="10">
    <location>
        <position position="317"/>
    </location>
</feature>
<dbReference type="InterPro" id="IPR013740">
    <property type="entry name" value="Redoxin"/>
</dbReference>
<keyword evidence="14" id="KW-1185">Reference proteome</keyword>
<evidence type="ECO:0000313" key="14">
    <source>
        <dbReference type="Proteomes" id="UP000775547"/>
    </source>
</evidence>
<name>A0A9P7G2K8_9AGAR</name>
<feature type="region of interest" description="Disordered" evidence="11">
    <location>
        <begin position="56"/>
        <end position="75"/>
    </location>
</feature>
<dbReference type="PROSITE" id="PS51352">
    <property type="entry name" value="THIOREDOXIN_2"/>
    <property type="match status" value="1"/>
</dbReference>
<dbReference type="InterPro" id="IPR037944">
    <property type="entry name" value="PRX5-like"/>
</dbReference>
<reference evidence="13" key="1">
    <citation type="submission" date="2020-07" db="EMBL/GenBank/DDBJ databases">
        <authorList>
            <person name="Nieuwenhuis M."/>
            <person name="Van De Peppel L.J.J."/>
        </authorList>
    </citation>
    <scope>NUCLEOTIDE SEQUENCE</scope>
    <source>
        <strain evidence="13">AP01</strain>
        <tissue evidence="13">Mycelium</tissue>
    </source>
</reference>
<organism evidence="13 14">
    <name type="scientific">Asterophora parasitica</name>
    <dbReference type="NCBI Taxonomy" id="117018"/>
    <lineage>
        <taxon>Eukaryota</taxon>
        <taxon>Fungi</taxon>
        <taxon>Dikarya</taxon>
        <taxon>Basidiomycota</taxon>
        <taxon>Agaricomycotina</taxon>
        <taxon>Agaricomycetes</taxon>
        <taxon>Agaricomycetidae</taxon>
        <taxon>Agaricales</taxon>
        <taxon>Tricholomatineae</taxon>
        <taxon>Lyophyllaceae</taxon>
        <taxon>Asterophora</taxon>
    </lineage>
</organism>